<sequence length="481" mass="50350">MSTATTIAFRNLVGGELVDALDGGIRDVVNPASGEVIGRVPEGTQADVERAVGAARAARTGWRDTTPGQRQEALLALADAVDRHADELAALEVANVGKPRSLAAEELPICADELRFFAGAARTLHAPAAGEYSPTHTSFVRREPVGIVGQIAPWNYPLMMAIWKLAPALATGNVVVLKPSELTPLSTLRLAELAAEILPPGVLNVITGEGDPVGRGIVTHRDVALVSLTGSVPAGKWIAQAAADTLKRVHLELGGKAPVVVLDDADPAKVAAGLRVASFCNSGQDCTAATRVLATPGVYDALLEELVPTVAALRVGDPAEGDAIEMGPVVSETQQARILGFLDRAVDGGANLLLGGSTGRATGAFVEPTIVTGVGQDAEIVQREVFGPVVTVQRVADADEAIRLANDVPYGLAASIWTRDVGRAMNAIRALDFGCVWVNDHLPFLSEMPHGGFKESGYGKDLSTYALDDYTRVKHAMINLD</sequence>
<dbReference type="Proteomes" id="UP001147653">
    <property type="component" value="Unassembled WGS sequence"/>
</dbReference>
<evidence type="ECO:0000313" key="7">
    <source>
        <dbReference type="Proteomes" id="UP001147653"/>
    </source>
</evidence>
<comment type="caution">
    <text evidence="6">The sequence shown here is derived from an EMBL/GenBank/DDBJ whole genome shotgun (WGS) entry which is preliminary data.</text>
</comment>
<evidence type="ECO:0000256" key="2">
    <source>
        <dbReference type="ARBA" id="ARBA00023002"/>
    </source>
</evidence>
<evidence type="ECO:0000256" key="4">
    <source>
        <dbReference type="RuleBase" id="RU003345"/>
    </source>
</evidence>
<protein>
    <submittedName>
        <fullName evidence="6">Aminobutyraldehyde dehydrogenase</fullName>
        <ecNumber evidence="6">1.2.1.19</ecNumber>
    </submittedName>
</protein>
<comment type="similarity">
    <text evidence="1 4">Belongs to the aldehyde dehydrogenase family.</text>
</comment>
<dbReference type="FunFam" id="3.40.309.10:FF:000009">
    <property type="entry name" value="Aldehyde dehydrogenase A"/>
    <property type="match status" value="1"/>
</dbReference>
<dbReference type="GO" id="GO:0019145">
    <property type="term" value="F:aminobutyraldehyde dehydrogenase (NAD+) activity"/>
    <property type="evidence" value="ECO:0007669"/>
    <property type="project" value="UniProtKB-EC"/>
</dbReference>
<dbReference type="RefSeq" id="WP_270026277.1">
    <property type="nucleotide sequence ID" value="NZ_JAPDDP010000028.1"/>
</dbReference>
<dbReference type="InterPro" id="IPR016160">
    <property type="entry name" value="Ald_DH_CS_CYS"/>
</dbReference>
<dbReference type="InterPro" id="IPR015590">
    <property type="entry name" value="Aldehyde_DH_dom"/>
</dbReference>
<accession>A0A9X3N9H2</accession>
<dbReference type="SUPFAM" id="SSF53720">
    <property type="entry name" value="ALDH-like"/>
    <property type="match status" value="1"/>
</dbReference>
<keyword evidence="2 4" id="KW-0560">Oxidoreductase</keyword>
<dbReference type="PROSITE" id="PS00687">
    <property type="entry name" value="ALDEHYDE_DEHYDR_GLU"/>
    <property type="match status" value="1"/>
</dbReference>
<dbReference type="FunFam" id="3.40.605.10:FF:000007">
    <property type="entry name" value="NAD/NADP-dependent betaine aldehyde dehydrogenase"/>
    <property type="match status" value="1"/>
</dbReference>
<dbReference type="Gene3D" id="3.40.605.10">
    <property type="entry name" value="Aldehyde Dehydrogenase, Chain A, domain 1"/>
    <property type="match status" value="1"/>
</dbReference>
<dbReference type="EC" id="1.2.1.19" evidence="6"/>
<evidence type="ECO:0000256" key="1">
    <source>
        <dbReference type="ARBA" id="ARBA00009986"/>
    </source>
</evidence>
<feature type="domain" description="Aldehyde dehydrogenase" evidence="5">
    <location>
        <begin position="27"/>
        <end position="475"/>
    </location>
</feature>
<dbReference type="EMBL" id="JAPDDP010000028">
    <property type="protein sequence ID" value="MDA0181921.1"/>
    <property type="molecule type" value="Genomic_DNA"/>
</dbReference>
<dbReference type="InterPro" id="IPR016162">
    <property type="entry name" value="Ald_DH_N"/>
</dbReference>
<dbReference type="Gene3D" id="3.40.309.10">
    <property type="entry name" value="Aldehyde Dehydrogenase, Chain A, domain 2"/>
    <property type="match status" value="1"/>
</dbReference>
<evidence type="ECO:0000313" key="6">
    <source>
        <dbReference type="EMBL" id="MDA0181921.1"/>
    </source>
</evidence>
<gene>
    <name evidence="6" type="ORF">OJ997_16580</name>
</gene>
<dbReference type="PANTHER" id="PTHR11699">
    <property type="entry name" value="ALDEHYDE DEHYDROGENASE-RELATED"/>
    <property type="match status" value="1"/>
</dbReference>
<evidence type="ECO:0000256" key="3">
    <source>
        <dbReference type="PROSITE-ProRule" id="PRU10007"/>
    </source>
</evidence>
<evidence type="ECO:0000259" key="5">
    <source>
        <dbReference type="Pfam" id="PF00171"/>
    </source>
</evidence>
<reference evidence="6" key="1">
    <citation type="submission" date="2022-10" db="EMBL/GenBank/DDBJ databases">
        <title>The WGS of Solirubrobacter phytolaccae KCTC 29190.</title>
        <authorList>
            <person name="Jiang Z."/>
        </authorList>
    </citation>
    <scope>NUCLEOTIDE SEQUENCE</scope>
    <source>
        <strain evidence="6">KCTC 29190</strain>
    </source>
</reference>
<feature type="active site" evidence="3">
    <location>
        <position position="252"/>
    </location>
</feature>
<dbReference type="InterPro" id="IPR029510">
    <property type="entry name" value="Ald_DH_CS_GLU"/>
</dbReference>
<dbReference type="InterPro" id="IPR016161">
    <property type="entry name" value="Ald_DH/histidinol_DH"/>
</dbReference>
<keyword evidence="7" id="KW-1185">Reference proteome</keyword>
<dbReference type="NCBIfam" id="NF010000">
    <property type="entry name" value="PRK13473.1"/>
    <property type="match status" value="1"/>
</dbReference>
<organism evidence="6 7">
    <name type="scientific">Solirubrobacter phytolaccae</name>
    <dbReference type="NCBI Taxonomy" id="1404360"/>
    <lineage>
        <taxon>Bacteria</taxon>
        <taxon>Bacillati</taxon>
        <taxon>Actinomycetota</taxon>
        <taxon>Thermoleophilia</taxon>
        <taxon>Solirubrobacterales</taxon>
        <taxon>Solirubrobacteraceae</taxon>
        <taxon>Solirubrobacter</taxon>
    </lineage>
</organism>
<name>A0A9X3N9H2_9ACTN</name>
<dbReference type="AlphaFoldDB" id="A0A9X3N9H2"/>
<proteinExistence type="inferred from homology"/>
<dbReference type="Pfam" id="PF00171">
    <property type="entry name" value="Aldedh"/>
    <property type="match status" value="1"/>
</dbReference>
<dbReference type="PROSITE" id="PS00070">
    <property type="entry name" value="ALDEHYDE_DEHYDR_CYS"/>
    <property type="match status" value="1"/>
</dbReference>
<dbReference type="InterPro" id="IPR016163">
    <property type="entry name" value="Ald_DH_C"/>
</dbReference>